<sequence>MPHQIIIWTTFNLFIIGMLWLDLAVFQKKDHVIGIKESLWWSVFWTVLALIFNLGLYFFMGREKALTFFTGYLIERSLSMDNLFVFLVIFNYFKVDGKYQHKILFWGILGALVMRAVFIFAGIALIKMFSWTIYVFGAFLIYTGYKLVFQEDKEVDPEHNVVLKAIKKIFPLTTAHDGNFFARIDNRLFMTPLFVVLILVETSDVMFAVDSIPAILSITTDPFIVYTSNVFAILGLRALYFALAALMDMFEYLDYGLGIILAFVGVKMLIQEHYHIPIGVALGVICLILTASILISIWKRKRPQCNKVK</sequence>
<evidence type="ECO:0000256" key="6">
    <source>
        <dbReference type="SAM" id="Phobius"/>
    </source>
</evidence>
<protein>
    <recommendedName>
        <fullName evidence="9">Tellurium resistance protein TerC</fullName>
    </recommendedName>
</protein>
<feature type="transmembrane region" description="Helical" evidence="6">
    <location>
        <begin position="252"/>
        <end position="270"/>
    </location>
</feature>
<dbReference type="InterPro" id="IPR005496">
    <property type="entry name" value="Integral_membrane_TerC"/>
</dbReference>
<keyword evidence="3 6" id="KW-0812">Transmembrane</keyword>
<dbReference type="GO" id="GO:0016020">
    <property type="term" value="C:membrane"/>
    <property type="evidence" value="ECO:0007669"/>
    <property type="project" value="UniProtKB-SubCell"/>
</dbReference>
<proteinExistence type="inferred from homology"/>
<dbReference type="EMBL" id="MHFR01000006">
    <property type="protein sequence ID" value="OGW99452.1"/>
    <property type="molecule type" value="Genomic_DNA"/>
</dbReference>
<feature type="transmembrane region" description="Helical" evidence="6">
    <location>
        <begin position="38"/>
        <end position="60"/>
    </location>
</feature>
<comment type="similarity">
    <text evidence="2">Belongs to the TerC family.</text>
</comment>
<feature type="transmembrane region" description="Helical" evidence="6">
    <location>
        <begin position="72"/>
        <end position="93"/>
    </location>
</feature>
<feature type="transmembrane region" description="Helical" evidence="6">
    <location>
        <begin position="276"/>
        <end position="298"/>
    </location>
</feature>
<evidence type="ECO:0000313" key="7">
    <source>
        <dbReference type="EMBL" id="OGW99452.1"/>
    </source>
</evidence>
<comment type="subcellular location">
    <subcellularLocation>
        <location evidence="1">Membrane</location>
        <topology evidence="1">Multi-pass membrane protein</topology>
    </subcellularLocation>
</comment>
<feature type="transmembrane region" description="Helical" evidence="6">
    <location>
        <begin position="193"/>
        <end position="217"/>
    </location>
</feature>
<dbReference type="NCBIfam" id="TIGR03718">
    <property type="entry name" value="R_switched_Alx"/>
    <property type="match status" value="1"/>
</dbReference>
<dbReference type="Proteomes" id="UP000178187">
    <property type="component" value="Unassembled WGS sequence"/>
</dbReference>
<comment type="caution">
    <text evidence="7">The sequence shown here is derived from an EMBL/GenBank/DDBJ whole genome shotgun (WGS) entry which is preliminary data.</text>
</comment>
<keyword evidence="4 6" id="KW-1133">Transmembrane helix</keyword>
<evidence type="ECO:0000256" key="4">
    <source>
        <dbReference type="ARBA" id="ARBA00022989"/>
    </source>
</evidence>
<dbReference type="AlphaFoldDB" id="A0A1G1L2U1"/>
<evidence type="ECO:0000256" key="2">
    <source>
        <dbReference type="ARBA" id="ARBA00007511"/>
    </source>
</evidence>
<feature type="transmembrane region" description="Helical" evidence="6">
    <location>
        <begin position="131"/>
        <end position="149"/>
    </location>
</feature>
<dbReference type="Pfam" id="PF03741">
    <property type="entry name" value="TerC"/>
    <property type="match status" value="1"/>
</dbReference>
<gene>
    <name evidence="7" type="ORF">A3G33_00725</name>
</gene>
<dbReference type="PANTHER" id="PTHR30238">
    <property type="entry name" value="MEMBRANE BOUND PREDICTED REDOX MODULATOR"/>
    <property type="match status" value="1"/>
</dbReference>
<evidence type="ECO:0000256" key="5">
    <source>
        <dbReference type="ARBA" id="ARBA00023136"/>
    </source>
</evidence>
<feature type="transmembrane region" description="Helical" evidence="6">
    <location>
        <begin position="105"/>
        <end position="125"/>
    </location>
</feature>
<feature type="transmembrane region" description="Helical" evidence="6">
    <location>
        <begin position="6"/>
        <end position="26"/>
    </location>
</feature>
<evidence type="ECO:0000256" key="3">
    <source>
        <dbReference type="ARBA" id="ARBA00022692"/>
    </source>
</evidence>
<evidence type="ECO:0000313" key="8">
    <source>
        <dbReference type="Proteomes" id="UP000178187"/>
    </source>
</evidence>
<keyword evidence="5 6" id="KW-0472">Membrane</keyword>
<feature type="transmembrane region" description="Helical" evidence="6">
    <location>
        <begin position="223"/>
        <end position="245"/>
    </location>
</feature>
<organism evidence="7 8">
    <name type="scientific">Candidatus Danuiimicrobium aquiferis</name>
    <dbReference type="NCBI Taxonomy" id="1801832"/>
    <lineage>
        <taxon>Bacteria</taxon>
        <taxon>Pseudomonadati</taxon>
        <taxon>Candidatus Omnitrophota</taxon>
        <taxon>Candidatus Danuiimicrobium</taxon>
    </lineage>
</organism>
<evidence type="ECO:0008006" key="9">
    <source>
        <dbReference type="Google" id="ProtNLM"/>
    </source>
</evidence>
<name>A0A1G1L2U1_9BACT</name>
<dbReference type="PANTHER" id="PTHR30238:SF0">
    <property type="entry name" value="THYLAKOID MEMBRANE PROTEIN TERC, CHLOROPLASTIC"/>
    <property type="match status" value="1"/>
</dbReference>
<accession>A0A1G1L2U1</accession>
<dbReference type="InterPro" id="IPR022369">
    <property type="entry name" value="Integral_membrane_TerC_rswitch"/>
</dbReference>
<reference evidence="7 8" key="1">
    <citation type="journal article" date="2016" name="Nat. Commun.">
        <title>Thousands of microbial genomes shed light on interconnected biogeochemical processes in an aquifer system.</title>
        <authorList>
            <person name="Anantharaman K."/>
            <person name="Brown C.T."/>
            <person name="Hug L.A."/>
            <person name="Sharon I."/>
            <person name="Castelle C.J."/>
            <person name="Probst A.J."/>
            <person name="Thomas B.C."/>
            <person name="Singh A."/>
            <person name="Wilkins M.J."/>
            <person name="Karaoz U."/>
            <person name="Brodie E.L."/>
            <person name="Williams K.H."/>
            <person name="Hubbard S.S."/>
            <person name="Banfield J.F."/>
        </authorList>
    </citation>
    <scope>NUCLEOTIDE SEQUENCE [LARGE SCALE GENOMIC DNA]</scope>
</reference>
<evidence type="ECO:0000256" key="1">
    <source>
        <dbReference type="ARBA" id="ARBA00004141"/>
    </source>
</evidence>